<dbReference type="Proteomes" id="UP000236732">
    <property type="component" value="Unassembled WGS sequence"/>
</dbReference>
<evidence type="ECO:0000313" key="3">
    <source>
        <dbReference type="Proteomes" id="UP000236732"/>
    </source>
</evidence>
<reference evidence="2 3" key="1">
    <citation type="submission" date="2016-10" db="EMBL/GenBank/DDBJ databases">
        <authorList>
            <person name="de Groot N.N."/>
        </authorList>
    </citation>
    <scope>NUCLEOTIDE SEQUENCE [LARGE SCALE GENOMIC DNA]</scope>
    <source>
        <strain evidence="2 3">CGMCC 4.7037</strain>
    </source>
</reference>
<dbReference type="AlphaFoldDB" id="A0A1H6EN35"/>
<keyword evidence="3" id="KW-1185">Reference proteome</keyword>
<keyword evidence="1" id="KW-0732">Signal</keyword>
<evidence type="ECO:0000313" key="2">
    <source>
        <dbReference type="EMBL" id="SEG99258.1"/>
    </source>
</evidence>
<protein>
    <submittedName>
        <fullName evidence="2">Uncharacterized protein</fullName>
    </submittedName>
</protein>
<evidence type="ECO:0000256" key="1">
    <source>
        <dbReference type="SAM" id="SignalP"/>
    </source>
</evidence>
<dbReference type="EMBL" id="FNVT01000012">
    <property type="protein sequence ID" value="SEG99258.1"/>
    <property type="molecule type" value="Genomic_DNA"/>
</dbReference>
<organism evidence="2 3">
    <name type="scientific">Nonomuraea solani</name>
    <dbReference type="NCBI Taxonomy" id="1144553"/>
    <lineage>
        <taxon>Bacteria</taxon>
        <taxon>Bacillati</taxon>
        <taxon>Actinomycetota</taxon>
        <taxon>Actinomycetes</taxon>
        <taxon>Streptosporangiales</taxon>
        <taxon>Streptosporangiaceae</taxon>
        <taxon>Nonomuraea</taxon>
    </lineage>
</organism>
<feature type="signal peptide" evidence="1">
    <location>
        <begin position="1"/>
        <end position="22"/>
    </location>
</feature>
<feature type="chain" id="PRO_5039411500" evidence="1">
    <location>
        <begin position="23"/>
        <end position="76"/>
    </location>
</feature>
<gene>
    <name evidence="2" type="ORF">SAMN05444920_112320</name>
</gene>
<sequence>MKRFFTIAMLAAATCLTLTVNAAPASADTVHSYYPNSKACYKAAKTLNALNFLGKKKYYCSSNPRLAVYKVMRVTK</sequence>
<proteinExistence type="predicted"/>
<accession>A0A1H6EN35</accession>
<name>A0A1H6EN35_9ACTN</name>